<comment type="caution">
    <text evidence="3">The sequence shown here is derived from an EMBL/GenBank/DDBJ whole genome shotgun (WGS) entry which is preliminary data.</text>
</comment>
<feature type="signal peptide" evidence="1">
    <location>
        <begin position="1"/>
        <end position="23"/>
    </location>
</feature>
<dbReference type="SMART" id="SM00306">
    <property type="entry name" value="HintN"/>
    <property type="match status" value="1"/>
</dbReference>
<feature type="chain" id="PRO_5046624104" evidence="1">
    <location>
        <begin position="24"/>
        <end position="664"/>
    </location>
</feature>
<dbReference type="EMBL" id="JAKIKS010000035">
    <property type="protein sequence ID" value="MCL1124948.1"/>
    <property type="molecule type" value="Genomic_DNA"/>
</dbReference>
<keyword evidence="1" id="KW-0732">Signal</keyword>
<evidence type="ECO:0000313" key="3">
    <source>
        <dbReference type="EMBL" id="MCL1124948.1"/>
    </source>
</evidence>
<evidence type="ECO:0000259" key="2">
    <source>
        <dbReference type="SMART" id="SM00306"/>
    </source>
</evidence>
<dbReference type="SUPFAM" id="SSF51294">
    <property type="entry name" value="Hedgehog/intein (Hint) domain"/>
    <property type="match status" value="1"/>
</dbReference>
<dbReference type="Proteomes" id="UP001203423">
    <property type="component" value="Unassembled WGS sequence"/>
</dbReference>
<dbReference type="PROSITE" id="PS50817">
    <property type="entry name" value="INTEIN_N_TER"/>
    <property type="match status" value="1"/>
</dbReference>
<evidence type="ECO:0000313" key="4">
    <source>
        <dbReference type="Proteomes" id="UP001203423"/>
    </source>
</evidence>
<name>A0ABT0LBA8_9GAMM</name>
<dbReference type="InterPro" id="IPR003587">
    <property type="entry name" value="Hint_dom_N"/>
</dbReference>
<reference evidence="3 4" key="1">
    <citation type="submission" date="2022-01" db="EMBL/GenBank/DDBJ databases">
        <title>Whole genome-based taxonomy of the Shewanellaceae.</title>
        <authorList>
            <person name="Martin-Rodriguez A.J."/>
        </authorList>
    </citation>
    <scope>NUCLEOTIDE SEQUENCE [LARGE SCALE GENOMIC DNA]</scope>
    <source>
        <strain evidence="3 4">DSM 17177</strain>
    </source>
</reference>
<dbReference type="InterPro" id="IPR036844">
    <property type="entry name" value="Hint_dom_sf"/>
</dbReference>
<protein>
    <submittedName>
        <fullName evidence="3">Hint domain-containing protein</fullName>
    </submittedName>
</protein>
<organism evidence="3 4">
    <name type="scientific">Shewanella surugensis</name>
    <dbReference type="NCBI Taxonomy" id="212020"/>
    <lineage>
        <taxon>Bacteria</taxon>
        <taxon>Pseudomonadati</taxon>
        <taxon>Pseudomonadota</taxon>
        <taxon>Gammaproteobacteria</taxon>
        <taxon>Alteromonadales</taxon>
        <taxon>Shewanellaceae</taxon>
        <taxon>Shewanella</taxon>
    </lineage>
</organism>
<feature type="domain" description="Hint" evidence="2">
    <location>
        <begin position="482"/>
        <end position="580"/>
    </location>
</feature>
<dbReference type="CDD" id="cd00081">
    <property type="entry name" value="Hint"/>
    <property type="match status" value="1"/>
</dbReference>
<keyword evidence="4" id="KW-1185">Reference proteome</keyword>
<dbReference type="RefSeq" id="WP_248940223.1">
    <property type="nucleotide sequence ID" value="NZ_JAKIKS010000035.1"/>
</dbReference>
<dbReference type="Gene3D" id="2.170.16.10">
    <property type="entry name" value="Hedgehog/Intein (Hint) domain"/>
    <property type="match status" value="1"/>
</dbReference>
<dbReference type="InterPro" id="IPR006141">
    <property type="entry name" value="Intein_N"/>
</dbReference>
<sequence length="664" mass="73155">MKKLSLAIALALGSAIVSQSAIADEVIQSHSVNTEQQQLKTSLRGLKGKVFQSQGETNFTQMSQVKRMEARFEKFGLNAKNRPHLFNLIEQQGEKSLAKARLSTLATSAMTTDDTSGNCVEGDTNLCSFFSHMGFSVLVHKETNEPYLVASALNSERALTNYTMIDLTLVNENWQAVTLPNYTEFFGDDTTTKKRKAIESSAPLASALELVRNSESVYADAWVTVVTEDENGVETVEDRNAMIEYSRDDLLRILEEADAAFNPPVSSAVSIMDFGTPATGAVVSYGPELTLEAPIDSNSVEGTNIVDQKITICLNRNYGDCDYENIYPLSTPVADTKLKIPFKGELSVPGQVEAVYKPSDILPTLVQRPTNIFIQTKENGGATTIGDGDYADIQDLFADSIVSVYDEAANKTLLTWDIARDDGMFGDASLFGRYQDAHWIMNIALSVKRRPTRPASPVVYIVGSSDPDTSFFFEQPVMQMVYSCLAKGSMITLASGKPMPIERLNIGDTVLGASEYSPHKDMPLVIEDISIGVETIPMVEITTSTGETLLLTESHPVLNVADQPVWANALKVGDRIQTQDNKVMITSIRHVDYDDNVYNLKLARPEGDSHYDQGESFAMYANGLLVGDLSMQSENEFKYQSESRDDVLNRLPTSWHTDFLNSQQ</sequence>
<accession>A0ABT0LBA8</accession>
<evidence type="ECO:0000256" key="1">
    <source>
        <dbReference type="SAM" id="SignalP"/>
    </source>
</evidence>
<proteinExistence type="predicted"/>
<gene>
    <name evidence="3" type="ORF">L2764_10790</name>
</gene>